<protein>
    <submittedName>
        <fullName evidence="1">Uncharacterized protein</fullName>
    </submittedName>
</protein>
<proteinExistence type="predicted"/>
<dbReference type="STRING" id="37625.SAMN05660420_03057"/>
<accession>A0A1H4DQG4</accession>
<dbReference type="Proteomes" id="UP000199409">
    <property type="component" value="Unassembled WGS sequence"/>
</dbReference>
<reference evidence="1 2" key="1">
    <citation type="submission" date="2016-10" db="EMBL/GenBank/DDBJ databases">
        <authorList>
            <person name="de Groot N.N."/>
        </authorList>
    </citation>
    <scope>NUCLEOTIDE SEQUENCE [LARGE SCALE GENOMIC DNA]</scope>
    <source>
        <strain evidence="1 2">DSM 7343</strain>
    </source>
</reference>
<organism evidence="1 2">
    <name type="scientific">Desulfuromusa kysingii</name>
    <dbReference type="NCBI Taxonomy" id="37625"/>
    <lineage>
        <taxon>Bacteria</taxon>
        <taxon>Pseudomonadati</taxon>
        <taxon>Thermodesulfobacteriota</taxon>
        <taxon>Desulfuromonadia</taxon>
        <taxon>Desulfuromonadales</taxon>
        <taxon>Geopsychrobacteraceae</taxon>
        <taxon>Desulfuromusa</taxon>
    </lineage>
</organism>
<evidence type="ECO:0000313" key="2">
    <source>
        <dbReference type="Proteomes" id="UP000199409"/>
    </source>
</evidence>
<dbReference type="RefSeq" id="WP_092350405.1">
    <property type="nucleotide sequence ID" value="NZ_FNQN01000011.1"/>
</dbReference>
<gene>
    <name evidence="1" type="ORF">SAMN05660420_03057</name>
</gene>
<name>A0A1H4DQG4_9BACT</name>
<dbReference type="OrthoDB" id="5460684at2"/>
<sequence>MKRMRWCRVEITLVTIILIYCTLSGWAAEPAREIRLDSNSITGVVDKPLQILVEGVAEQLPSGHMYSVVADTLAYPGPTPPAILTGIPDTTIDCKDAGDYRIRIRVNVVNKSSCGGASVRTLLDQEVTLHVLQRTF</sequence>
<dbReference type="AlphaFoldDB" id="A0A1H4DQG4"/>
<keyword evidence="2" id="KW-1185">Reference proteome</keyword>
<dbReference type="EMBL" id="FNQN01000011">
    <property type="protein sequence ID" value="SEA74994.1"/>
    <property type="molecule type" value="Genomic_DNA"/>
</dbReference>
<evidence type="ECO:0000313" key="1">
    <source>
        <dbReference type="EMBL" id="SEA74994.1"/>
    </source>
</evidence>